<evidence type="ECO:0008006" key="3">
    <source>
        <dbReference type="Google" id="ProtNLM"/>
    </source>
</evidence>
<feature type="non-terminal residue" evidence="2">
    <location>
        <position position="88"/>
    </location>
</feature>
<sequence length="88" mass="10116">MQSSNDIHTNSLGMQFVRIESGTFRMGIGKIPLPSELTDNTSQQQSRKPDQRPYLRNGDFDEHPSHMVTITQPFQVSSYQVTNIQYEQ</sequence>
<evidence type="ECO:0000313" key="2">
    <source>
        <dbReference type="EMBL" id="SVB77705.1"/>
    </source>
</evidence>
<dbReference type="Gene3D" id="3.90.1580.10">
    <property type="entry name" value="paralog of FGE (formylglycine-generating enzyme)"/>
    <property type="match status" value="1"/>
</dbReference>
<dbReference type="EMBL" id="UINC01057002">
    <property type="protein sequence ID" value="SVB77705.1"/>
    <property type="molecule type" value="Genomic_DNA"/>
</dbReference>
<evidence type="ECO:0000256" key="1">
    <source>
        <dbReference type="SAM" id="MobiDB-lite"/>
    </source>
</evidence>
<reference evidence="2" key="1">
    <citation type="submission" date="2018-05" db="EMBL/GenBank/DDBJ databases">
        <authorList>
            <person name="Lanie J.A."/>
            <person name="Ng W.-L."/>
            <person name="Kazmierczak K.M."/>
            <person name="Andrzejewski T.M."/>
            <person name="Davidsen T.M."/>
            <person name="Wayne K.J."/>
            <person name="Tettelin H."/>
            <person name="Glass J.I."/>
            <person name="Rusch D."/>
            <person name="Podicherti R."/>
            <person name="Tsui H.-C.T."/>
            <person name="Winkler M.E."/>
        </authorList>
    </citation>
    <scope>NUCLEOTIDE SEQUENCE</scope>
</reference>
<dbReference type="AlphaFoldDB" id="A0A382GS94"/>
<protein>
    <recommendedName>
        <fullName evidence="3">Sulfatase-modifying factor enzyme domain-containing protein</fullName>
    </recommendedName>
</protein>
<dbReference type="InterPro" id="IPR042095">
    <property type="entry name" value="SUMF_sf"/>
</dbReference>
<gene>
    <name evidence="2" type="ORF">METZ01_LOCUS230559</name>
</gene>
<feature type="compositionally biased region" description="Polar residues" evidence="1">
    <location>
        <begin position="37"/>
        <end position="46"/>
    </location>
</feature>
<accession>A0A382GS94</accession>
<feature type="region of interest" description="Disordered" evidence="1">
    <location>
        <begin position="28"/>
        <end position="66"/>
    </location>
</feature>
<proteinExistence type="predicted"/>
<feature type="compositionally biased region" description="Basic and acidic residues" evidence="1">
    <location>
        <begin position="47"/>
        <end position="65"/>
    </location>
</feature>
<name>A0A382GS94_9ZZZZ</name>
<dbReference type="SUPFAM" id="SSF56436">
    <property type="entry name" value="C-type lectin-like"/>
    <property type="match status" value="1"/>
</dbReference>
<organism evidence="2">
    <name type="scientific">marine metagenome</name>
    <dbReference type="NCBI Taxonomy" id="408172"/>
    <lineage>
        <taxon>unclassified sequences</taxon>
        <taxon>metagenomes</taxon>
        <taxon>ecological metagenomes</taxon>
    </lineage>
</organism>
<dbReference type="InterPro" id="IPR016187">
    <property type="entry name" value="CTDL_fold"/>
</dbReference>